<keyword evidence="4" id="KW-1185">Reference proteome</keyword>
<sequence length="177" mass="19578">MDDELEAYRLGRTYAVMPIPMDDSACRAVAAGPVTFLVEDRHLDDEAIVASAEAQGRREEIDEPSGVDDGGPSLHVVGTADGREHLRFDCFDQHPHYHYIRVERRENVVVRIDTHAEGDPRTWALDRVRRRLPEMLEHAGATGLADAVRASASEVAAAVDYVADLMAPPWPGGRPDR</sequence>
<accession>A0AAE9Y6X8</accession>
<dbReference type="KEGG" id="ima:PO878_03715"/>
<reference evidence="3" key="1">
    <citation type="submission" date="2023-01" db="EMBL/GenBank/DDBJ databases">
        <title>The diversity of Class Acidimicrobiia in South China Sea sediment environments and the proposal of Iamia marina sp. nov., a novel species of the genus Iamia.</title>
        <authorList>
            <person name="He Y."/>
            <person name="Tian X."/>
        </authorList>
    </citation>
    <scope>NUCLEOTIDE SEQUENCE</scope>
    <source>
        <strain evidence="3">DSM 19957</strain>
    </source>
</reference>
<evidence type="ECO:0000313" key="3">
    <source>
        <dbReference type="EMBL" id="WCO67830.1"/>
    </source>
</evidence>
<feature type="domain" description="DUF7700" evidence="2">
    <location>
        <begin position="29"/>
        <end position="163"/>
    </location>
</feature>
<gene>
    <name evidence="3" type="ORF">PO878_03715</name>
</gene>
<organism evidence="3 4">
    <name type="scientific">Iamia majanohamensis</name>
    <dbReference type="NCBI Taxonomy" id="467976"/>
    <lineage>
        <taxon>Bacteria</taxon>
        <taxon>Bacillati</taxon>
        <taxon>Actinomycetota</taxon>
        <taxon>Acidimicrobiia</taxon>
        <taxon>Acidimicrobiales</taxon>
        <taxon>Iamiaceae</taxon>
        <taxon>Iamia</taxon>
    </lineage>
</organism>
<evidence type="ECO:0000256" key="1">
    <source>
        <dbReference type="SAM" id="MobiDB-lite"/>
    </source>
</evidence>
<dbReference type="Pfam" id="PF24777">
    <property type="entry name" value="DUF7700"/>
    <property type="match status" value="1"/>
</dbReference>
<dbReference type="RefSeq" id="WP_272737349.1">
    <property type="nucleotide sequence ID" value="NZ_CP116942.1"/>
</dbReference>
<evidence type="ECO:0000259" key="2">
    <source>
        <dbReference type="Pfam" id="PF24777"/>
    </source>
</evidence>
<name>A0AAE9Y6X8_9ACTN</name>
<dbReference type="InterPro" id="IPR056117">
    <property type="entry name" value="DUF7700"/>
</dbReference>
<protein>
    <recommendedName>
        <fullName evidence="2">DUF7700 domain-containing protein</fullName>
    </recommendedName>
</protein>
<proteinExistence type="predicted"/>
<feature type="region of interest" description="Disordered" evidence="1">
    <location>
        <begin position="53"/>
        <end position="73"/>
    </location>
</feature>
<dbReference type="Proteomes" id="UP001216390">
    <property type="component" value="Chromosome"/>
</dbReference>
<dbReference type="AlphaFoldDB" id="A0AAE9Y6X8"/>
<dbReference type="EMBL" id="CP116942">
    <property type="protein sequence ID" value="WCO67830.1"/>
    <property type="molecule type" value="Genomic_DNA"/>
</dbReference>
<evidence type="ECO:0000313" key="4">
    <source>
        <dbReference type="Proteomes" id="UP001216390"/>
    </source>
</evidence>